<gene>
    <name evidence="2" type="ORF">RHTO0S_25e00870g</name>
</gene>
<name>A0A061BQF9_RHOTO</name>
<proteinExistence type="predicted"/>
<sequence>MRRSGTPLHGSEAHLHVGRLRIPTELPAFPYARTYRNARPTASELLWTPDEPPREFTLDAIHKLAPQLMEASQRTIIQPRPYTPSLDKPTTDNPPALCIPPPAPLPIPTHVLQITFPVSHEKMDVPIHGLVWSLKCRTLAHVHTSTYDSRYPPSPSPSPPSPPSPLQLGSTARVSSIMPLVSLPIVPISIPFRTVWPVLYTYIHTGSTASLLGNLITYPVPPSPFESRPTELGAVIARLEWVRRLCHDVDALEVEDEELWDTMARAWSVLVAKLREELAEDVQPP</sequence>
<dbReference type="OrthoDB" id="2570975at2759"/>
<reference evidence="2" key="1">
    <citation type="journal article" date="2014" name="Genome Announc.">
        <title>Draft genome sequence of Rhodosporidium toruloides CECT1137, an oleaginous yeast of biotechnological interest.</title>
        <authorList>
            <person name="Morin N."/>
            <person name="Calcas X."/>
            <person name="Devillers H."/>
            <person name="Durrens P."/>
            <person name="Sherman D.J."/>
            <person name="Nicaud J.-M."/>
            <person name="Neuveglise C."/>
        </authorList>
    </citation>
    <scope>NUCLEOTIDE SEQUENCE</scope>
    <source>
        <strain evidence="2">CECT1137</strain>
    </source>
</reference>
<accession>A0A061BQF9</accession>
<dbReference type="EMBL" id="LK052960">
    <property type="protein sequence ID" value="CDR49305.1"/>
    <property type="molecule type" value="Genomic_DNA"/>
</dbReference>
<protein>
    <submittedName>
        <fullName evidence="2">RHTO0S25e00870g1_1</fullName>
    </submittedName>
</protein>
<evidence type="ECO:0000313" key="2">
    <source>
        <dbReference type="EMBL" id="CDR49305.1"/>
    </source>
</evidence>
<feature type="compositionally biased region" description="Pro residues" evidence="1">
    <location>
        <begin position="152"/>
        <end position="165"/>
    </location>
</feature>
<evidence type="ECO:0000256" key="1">
    <source>
        <dbReference type="SAM" id="MobiDB-lite"/>
    </source>
</evidence>
<dbReference type="AlphaFoldDB" id="A0A061BQF9"/>
<organism evidence="2">
    <name type="scientific">Rhodotorula toruloides</name>
    <name type="common">Yeast</name>
    <name type="synonym">Rhodosporidium toruloides</name>
    <dbReference type="NCBI Taxonomy" id="5286"/>
    <lineage>
        <taxon>Eukaryota</taxon>
        <taxon>Fungi</taxon>
        <taxon>Dikarya</taxon>
        <taxon>Basidiomycota</taxon>
        <taxon>Pucciniomycotina</taxon>
        <taxon>Microbotryomycetes</taxon>
        <taxon>Sporidiobolales</taxon>
        <taxon>Sporidiobolaceae</taxon>
        <taxon>Rhodotorula</taxon>
    </lineage>
</organism>
<feature type="region of interest" description="Disordered" evidence="1">
    <location>
        <begin position="146"/>
        <end position="169"/>
    </location>
</feature>